<evidence type="ECO:0000256" key="1">
    <source>
        <dbReference type="SAM" id="MobiDB-lite"/>
    </source>
</evidence>
<reference evidence="2 3" key="1">
    <citation type="journal article" date="2012" name="PLoS Pathog.">
        <title>Diverse lifestyles and strategies of plant pathogenesis encoded in the genomes of eighteen Dothideomycetes fungi.</title>
        <authorList>
            <person name="Ohm R.A."/>
            <person name="Feau N."/>
            <person name="Henrissat B."/>
            <person name="Schoch C.L."/>
            <person name="Horwitz B.A."/>
            <person name="Barry K.W."/>
            <person name="Condon B.J."/>
            <person name="Copeland A.C."/>
            <person name="Dhillon B."/>
            <person name="Glaser F."/>
            <person name="Hesse C.N."/>
            <person name="Kosti I."/>
            <person name="LaButti K."/>
            <person name="Lindquist E.A."/>
            <person name="Lucas S."/>
            <person name="Salamov A.A."/>
            <person name="Bradshaw R.E."/>
            <person name="Ciuffetti L."/>
            <person name="Hamelin R.C."/>
            <person name="Kema G.H.J."/>
            <person name="Lawrence C."/>
            <person name="Scott J.A."/>
            <person name="Spatafora J.W."/>
            <person name="Turgeon B.G."/>
            <person name="de Wit P.J.G.M."/>
            <person name="Zhong S."/>
            <person name="Goodwin S.B."/>
            <person name="Grigoriev I.V."/>
        </authorList>
    </citation>
    <scope>NUCLEOTIDE SEQUENCE [LARGE SCALE GENOMIC DNA]</scope>
    <source>
        <strain evidence="2 3">CIRAD86</strain>
    </source>
</reference>
<dbReference type="Proteomes" id="UP000016932">
    <property type="component" value="Unassembled WGS sequence"/>
</dbReference>
<evidence type="ECO:0000313" key="2">
    <source>
        <dbReference type="EMBL" id="EME78978.1"/>
    </source>
</evidence>
<dbReference type="KEGG" id="pfj:MYCFIDRAFT_177667"/>
<feature type="compositionally biased region" description="Basic and acidic residues" evidence="1">
    <location>
        <begin position="377"/>
        <end position="396"/>
    </location>
</feature>
<dbReference type="VEuPathDB" id="FungiDB:MYCFIDRAFT_177667"/>
<evidence type="ECO:0000313" key="3">
    <source>
        <dbReference type="Proteomes" id="UP000016932"/>
    </source>
</evidence>
<dbReference type="RefSeq" id="XP_007929820.1">
    <property type="nucleotide sequence ID" value="XM_007931629.1"/>
</dbReference>
<feature type="region of interest" description="Disordered" evidence="1">
    <location>
        <begin position="951"/>
        <end position="976"/>
    </location>
</feature>
<feature type="compositionally biased region" description="Basic and acidic residues" evidence="1">
    <location>
        <begin position="101"/>
        <end position="121"/>
    </location>
</feature>
<feature type="region of interest" description="Disordered" evidence="1">
    <location>
        <begin position="95"/>
        <end position="138"/>
    </location>
</feature>
<dbReference type="OrthoDB" id="10524192at2759"/>
<dbReference type="EMBL" id="KB446562">
    <property type="protein sequence ID" value="EME78978.1"/>
    <property type="molecule type" value="Genomic_DNA"/>
</dbReference>
<feature type="region of interest" description="Disordered" evidence="1">
    <location>
        <begin position="440"/>
        <end position="486"/>
    </location>
</feature>
<feature type="region of interest" description="Disordered" evidence="1">
    <location>
        <begin position="364"/>
        <end position="399"/>
    </location>
</feature>
<proteinExistence type="predicted"/>
<keyword evidence="3" id="KW-1185">Reference proteome</keyword>
<accession>M3APC4</accession>
<organism evidence="2 3">
    <name type="scientific">Pseudocercospora fijiensis (strain CIRAD86)</name>
    <name type="common">Black leaf streak disease fungus</name>
    <name type="synonym">Mycosphaerella fijiensis</name>
    <dbReference type="NCBI Taxonomy" id="383855"/>
    <lineage>
        <taxon>Eukaryota</taxon>
        <taxon>Fungi</taxon>
        <taxon>Dikarya</taxon>
        <taxon>Ascomycota</taxon>
        <taxon>Pezizomycotina</taxon>
        <taxon>Dothideomycetes</taxon>
        <taxon>Dothideomycetidae</taxon>
        <taxon>Mycosphaerellales</taxon>
        <taxon>Mycosphaerellaceae</taxon>
        <taxon>Pseudocercospora</taxon>
    </lineage>
</organism>
<protein>
    <submittedName>
        <fullName evidence="2">Uncharacterized protein</fullName>
    </submittedName>
</protein>
<sequence length="1217" mass="136492">MQGEIPLLGKVHLTLPAIPRRPNSYTAQSIRLPYLPAWLEYSEISSSSAYMTGYGDGRSSWNAPLKRPARITWTWEKARQGAKNGFRLGNIHEHRKRKKLGKTENKRRDVKRLGDHSDSHRSVAFANGEQREDDEDDASKERLLYHCSGTVARAYGYHRSICQESQETCATLAGMVPYNMRICIVGLRGPGQYMVPLRLYRFPAATHSCARLGDQSHYIRAHGLGRDETMMSTLSRFTMDVWRARCRMYISGITTRVGNIGLIPSGANCRSPTGQPDYSLMDLATDEPDYIEVYHHISFHLHHPHTRPFTPNYGPAVLGMRPLSELQRACTSRQQLVPALASVSYVWQSSSQTNEDVRSCSLSSSRHDLRAVPPDKPALKPHPEHVRGNTDCRMASRDATASRLTREQWEELKPCIADLHGRNFTVRRIAIDLESKGYRTRLPRLSPPLGQRKNEQRGHASGQASTSEDLGSLGPENLARQDSNAPPEHVMEAAAADLNSGRLQGTPLLPQSLPRIIPALSGVIDRRDRLRQHTMTSTCNWYQGFAERTAGLPKAPEDWGSTEVFWEMMLRRELTAEVCHSIFEATMTYLSSIYQHENTASSALQLQVLFSAALTMLQEYKLAEHVSHDVQIKADATGDTENHLAACGMLGIVRAFQLRFDESKELMLRVVEMARTGILYGSDTYRYSICGSARVCKVLGQFEEAEKLALASLICFPASTWSATCIDFIFDARISKALQQNVGREHRLTKRTQHYSAALPMHSPFFCSSVSTPMVGSILARWAFASNPYHFIPAKTSARPLAILRLEPLPNSISRAPPHPLRSPLKPLILSSFRKSTSIKPMKWSIPLAAVASSTALLTQSSRTERMKKKVARLVGFDTALHPGSFDALTCHWMKFSSVTDLAFLLNYRYLRPRIHHTNALIHIHALPNFYHPLFYPHSIPPTHGNALTYTHAPPQLLTPSNGPRPSPSLIPVTSSAEHWPNRSPFWLCSKSVQAPSASSPTQRPGGAEQKSPATGTRSLTWQQEYVPVQPAPLSSANHFSAFFFSNLIFGSLRLHLPMMQLTVAGFFDWCNASVESRSTAVKLSSICAGRRLTAFQVRFWACDHRCHAEGRSENEFVEHGVFLKRRDVDAKEEILLSFSLMLETSQKIVDDHHHHTRDILIQYDAEQKPNVNGDGDVATVVASLPENSDSKNFHRHHHLSRNLSSHCGMGKEAWYR</sequence>
<name>M3APC4_PSEFD</name>
<dbReference type="HOGENOM" id="CLU_269072_0_0_1"/>
<dbReference type="GeneID" id="19333827"/>
<dbReference type="AlphaFoldDB" id="M3APC4"/>
<feature type="region of interest" description="Disordered" evidence="1">
    <location>
        <begin position="995"/>
        <end position="1017"/>
    </location>
</feature>
<gene>
    <name evidence="2" type="ORF">MYCFIDRAFT_177667</name>
</gene>